<dbReference type="GO" id="GO:0016020">
    <property type="term" value="C:membrane"/>
    <property type="evidence" value="ECO:0007669"/>
    <property type="project" value="UniProtKB-SubCell"/>
</dbReference>
<evidence type="ECO:0000256" key="5">
    <source>
        <dbReference type="SAM" id="Phobius"/>
    </source>
</evidence>
<sequence>MSRIFHALFYILDMDVYRSLVFFIGWFSCLYIAVQALMAF</sequence>
<gene>
    <name evidence="6" type="ORF">LCGC14_0847180</name>
</gene>
<evidence type="ECO:0000256" key="3">
    <source>
        <dbReference type="ARBA" id="ARBA00022989"/>
    </source>
</evidence>
<keyword evidence="2 5" id="KW-0812">Transmembrane</keyword>
<dbReference type="EMBL" id="LAZR01002507">
    <property type="protein sequence ID" value="KKN29134.1"/>
    <property type="molecule type" value="Genomic_DNA"/>
</dbReference>
<dbReference type="AlphaFoldDB" id="A0A0F9PG45"/>
<comment type="caution">
    <text evidence="6">The sequence shown here is derived from an EMBL/GenBank/DDBJ whole genome shotgun (WGS) entry which is preliminary data.</text>
</comment>
<dbReference type="Gene3D" id="1.20.120.550">
    <property type="entry name" value="Membrane associated eicosanoid/glutathione metabolism-like domain"/>
    <property type="match status" value="1"/>
</dbReference>
<reference evidence="6" key="1">
    <citation type="journal article" date="2015" name="Nature">
        <title>Complex archaea that bridge the gap between prokaryotes and eukaryotes.</title>
        <authorList>
            <person name="Spang A."/>
            <person name="Saw J.H."/>
            <person name="Jorgensen S.L."/>
            <person name="Zaremba-Niedzwiedzka K."/>
            <person name="Martijn J."/>
            <person name="Lind A.E."/>
            <person name="van Eijk R."/>
            <person name="Schleper C."/>
            <person name="Guy L."/>
            <person name="Ettema T.J."/>
        </authorList>
    </citation>
    <scope>NUCLEOTIDE SEQUENCE</scope>
</reference>
<dbReference type="InterPro" id="IPR023352">
    <property type="entry name" value="MAPEG-like_dom_sf"/>
</dbReference>
<dbReference type="InterPro" id="IPR001129">
    <property type="entry name" value="Membr-assoc_MAPEG"/>
</dbReference>
<dbReference type="Pfam" id="PF01124">
    <property type="entry name" value="MAPEG"/>
    <property type="match status" value="1"/>
</dbReference>
<evidence type="ECO:0000256" key="4">
    <source>
        <dbReference type="ARBA" id="ARBA00023136"/>
    </source>
</evidence>
<evidence type="ECO:0000256" key="1">
    <source>
        <dbReference type="ARBA" id="ARBA00004370"/>
    </source>
</evidence>
<proteinExistence type="predicted"/>
<protein>
    <submittedName>
        <fullName evidence="6">Uncharacterized protein</fullName>
    </submittedName>
</protein>
<comment type="subcellular location">
    <subcellularLocation>
        <location evidence="1">Membrane</location>
    </subcellularLocation>
</comment>
<dbReference type="PROSITE" id="PS51257">
    <property type="entry name" value="PROKAR_LIPOPROTEIN"/>
    <property type="match status" value="1"/>
</dbReference>
<accession>A0A0F9PG45</accession>
<keyword evidence="3 5" id="KW-1133">Transmembrane helix</keyword>
<evidence type="ECO:0000313" key="6">
    <source>
        <dbReference type="EMBL" id="KKN29134.1"/>
    </source>
</evidence>
<name>A0A0F9PG45_9ZZZZ</name>
<organism evidence="6">
    <name type="scientific">marine sediment metagenome</name>
    <dbReference type="NCBI Taxonomy" id="412755"/>
    <lineage>
        <taxon>unclassified sequences</taxon>
        <taxon>metagenomes</taxon>
        <taxon>ecological metagenomes</taxon>
    </lineage>
</organism>
<feature type="transmembrane region" description="Helical" evidence="5">
    <location>
        <begin position="20"/>
        <end position="39"/>
    </location>
</feature>
<evidence type="ECO:0000256" key="2">
    <source>
        <dbReference type="ARBA" id="ARBA00022692"/>
    </source>
</evidence>
<keyword evidence="4 5" id="KW-0472">Membrane</keyword>
<dbReference type="SUPFAM" id="SSF161084">
    <property type="entry name" value="MAPEG domain-like"/>
    <property type="match status" value="1"/>
</dbReference>